<dbReference type="KEGG" id="bsen:DP114_01715"/>
<dbReference type="SUPFAM" id="SSF56112">
    <property type="entry name" value="Protein kinase-like (PK-like)"/>
    <property type="match status" value="1"/>
</dbReference>
<protein>
    <submittedName>
        <fullName evidence="1">Uncharacterized protein</fullName>
    </submittedName>
</protein>
<reference evidence="1 2" key="1">
    <citation type="submission" date="2018-06" db="EMBL/GenBank/DDBJ databases">
        <title>Comparative genomics of Brasilonema spp. strains.</title>
        <authorList>
            <person name="Alvarenga D.O."/>
            <person name="Fiore M.F."/>
            <person name="Varani A.M."/>
        </authorList>
    </citation>
    <scope>NUCLEOTIDE SEQUENCE [LARGE SCALE GENOMIC DNA]</scope>
    <source>
        <strain evidence="1 2">CENA114</strain>
    </source>
</reference>
<dbReference type="AlphaFoldDB" id="A0A856M9U6"/>
<dbReference type="Proteomes" id="UP000503129">
    <property type="component" value="Chromosome"/>
</dbReference>
<accession>A0A856M9U6</accession>
<sequence>MTFYELLTGQLPFPTTDILEFVHCHIAKSPIRPHEANATIPKLVSDIVLKLIDFFFLMRLELVYENGQCILRVKDDGQGFEIGNLLYKTYTTLNIDVYFSLQPR</sequence>
<dbReference type="Gene3D" id="1.10.510.10">
    <property type="entry name" value="Transferase(Phosphotransferase) domain 1"/>
    <property type="match status" value="1"/>
</dbReference>
<dbReference type="InterPro" id="IPR011009">
    <property type="entry name" value="Kinase-like_dom_sf"/>
</dbReference>
<keyword evidence="2" id="KW-1185">Reference proteome</keyword>
<dbReference type="EMBL" id="CP030118">
    <property type="protein sequence ID" value="QDL06789.1"/>
    <property type="molecule type" value="Genomic_DNA"/>
</dbReference>
<evidence type="ECO:0000313" key="2">
    <source>
        <dbReference type="Proteomes" id="UP000503129"/>
    </source>
</evidence>
<organism evidence="1 2">
    <name type="scientific">Brasilonema sennae CENA114</name>
    <dbReference type="NCBI Taxonomy" id="415709"/>
    <lineage>
        <taxon>Bacteria</taxon>
        <taxon>Bacillati</taxon>
        <taxon>Cyanobacteriota</taxon>
        <taxon>Cyanophyceae</taxon>
        <taxon>Nostocales</taxon>
        <taxon>Scytonemataceae</taxon>
        <taxon>Brasilonema</taxon>
        <taxon>Bromeliae group (in: Brasilonema)</taxon>
    </lineage>
</organism>
<proteinExistence type="predicted"/>
<evidence type="ECO:0000313" key="1">
    <source>
        <dbReference type="EMBL" id="QDL06789.1"/>
    </source>
</evidence>
<name>A0A856M9U6_9CYAN</name>
<gene>
    <name evidence="1" type="ORF">DP114_01715</name>
</gene>